<sequence length="315" mass="35127">MTQRKIGVLVMSYGTPESMEGIEAYYTHIRRGHPPTSEQLEELSSRYEAIVGGVFPLRENTNKQVEALQRTLDERARDTDTAYVCYQGLKHAAPFIEDGIQAMAHDGIKEAIGIVLAPHYSVMSVGGYLKRAEEEANKHDIAFSGINSYHLHPALIEALSVRVREQLDAFVGEGAPREEVRVLFSAHSLPTRILEMNDPYPEQLLDTSRAIVKECALHDAQWQFTWQSAGQTGTPWLGPDILDTLEKLQEEGTRYALSVPIGFVSDHLEVLYDLDIEASGKAQELGISYKRTRSLNQDPLYMKALADSIVGAVKD</sequence>
<evidence type="ECO:0000256" key="5">
    <source>
        <dbReference type="ARBA" id="ARBA00023244"/>
    </source>
</evidence>
<feature type="binding site" description="axial binding residue" evidence="7">
    <location>
        <position position="13"/>
    </location>
    <ligand>
        <name>Fe-coproporphyrin III</name>
        <dbReference type="ChEBI" id="CHEBI:68438"/>
    </ligand>
    <ligandPart>
        <name>Fe</name>
        <dbReference type="ChEBI" id="CHEBI:18248"/>
    </ligandPart>
</feature>
<name>A0A1X7LKA5_9BACL</name>
<dbReference type="GO" id="GO:0005737">
    <property type="term" value="C:cytoplasm"/>
    <property type="evidence" value="ECO:0007669"/>
    <property type="project" value="UniProtKB-SubCell"/>
</dbReference>
<dbReference type="InterPro" id="IPR001015">
    <property type="entry name" value="Ferrochelatase"/>
</dbReference>
<evidence type="ECO:0000256" key="6">
    <source>
        <dbReference type="ARBA" id="ARBA00024536"/>
    </source>
</evidence>
<keyword evidence="7" id="KW-0479">Metal-binding</keyword>
<keyword evidence="7 8" id="KW-0963">Cytoplasm</keyword>
<feature type="binding site" evidence="7">
    <location>
        <position position="128"/>
    </location>
    <ligand>
        <name>Fe-coproporphyrin III</name>
        <dbReference type="ChEBI" id="CHEBI:68438"/>
    </ligand>
</feature>
<dbReference type="EC" id="4.99.1.9" evidence="7"/>
<keyword evidence="2 7" id="KW-0408">Iron</keyword>
<organism evidence="9 10">
    <name type="scientific">Paenibacillus aquistagni</name>
    <dbReference type="NCBI Taxonomy" id="1852522"/>
    <lineage>
        <taxon>Bacteria</taxon>
        <taxon>Bacillati</taxon>
        <taxon>Bacillota</taxon>
        <taxon>Bacilli</taxon>
        <taxon>Bacillales</taxon>
        <taxon>Paenibacillaceae</taxon>
        <taxon>Paenibacillus</taxon>
    </lineage>
</organism>
<evidence type="ECO:0000256" key="7">
    <source>
        <dbReference type="HAMAP-Rule" id="MF_00323"/>
    </source>
</evidence>
<dbReference type="SUPFAM" id="SSF53800">
    <property type="entry name" value="Chelatase"/>
    <property type="match status" value="1"/>
</dbReference>
<keyword evidence="3 7" id="KW-0350">Heme biosynthesis</keyword>
<keyword evidence="10" id="KW-1185">Reference proteome</keyword>
<dbReference type="RefSeq" id="WP_085496362.1">
    <property type="nucleotide sequence ID" value="NZ_FXAZ01000005.1"/>
</dbReference>
<dbReference type="InterPro" id="IPR019772">
    <property type="entry name" value="Ferrochelatase_AS"/>
</dbReference>
<feature type="binding site" evidence="7">
    <location>
        <position position="269"/>
    </location>
    <ligand>
        <name>Fe(2+)</name>
        <dbReference type="ChEBI" id="CHEBI:29033"/>
    </ligand>
</feature>
<evidence type="ECO:0000313" key="10">
    <source>
        <dbReference type="Proteomes" id="UP000193834"/>
    </source>
</evidence>
<dbReference type="STRING" id="1852522.SAMN06295960_3545"/>
<keyword evidence="5 7" id="KW-0627">Porphyrin biosynthesis</keyword>
<evidence type="ECO:0000256" key="2">
    <source>
        <dbReference type="ARBA" id="ARBA00023004"/>
    </source>
</evidence>
<dbReference type="EMBL" id="FXAZ01000005">
    <property type="protein sequence ID" value="SMG53682.1"/>
    <property type="molecule type" value="Genomic_DNA"/>
</dbReference>
<reference evidence="9 10" key="1">
    <citation type="submission" date="2017-04" db="EMBL/GenBank/DDBJ databases">
        <authorList>
            <person name="Afonso C.L."/>
            <person name="Miller P.J."/>
            <person name="Scott M.A."/>
            <person name="Spackman E."/>
            <person name="Goraichik I."/>
            <person name="Dimitrov K.M."/>
            <person name="Suarez D.L."/>
            <person name="Swayne D.E."/>
        </authorList>
    </citation>
    <scope>NUCLEOTIDE SEQUENCE [LARGE SCALE GENOMIC DNA]</scope>
    <source>
        <strain evidence="9 10">11</strain>
    </source>
</reference>
<dbReference type="GO" id="GO:0004325">
    <property type="term" value="F:ferrochelatase activity"/>
    <property type="evidence" value="ECO:0007669"/>
    <property type="project" value="UniProtKB-UniRule"/>
</dbReference>
<proteinExistence type="inferred from homology"/>
<comment type="caution">
    <text evidence="7">Lacks conserved residue(s) required for the propagation of feature annotation.</text>
</comment>
<dbReference type="PANTHER" id="PTHR11108">
    <property type="entry name" value="FERROCHELATASE"/>
    <property type="match status" value="1"/>
</dbReference>
<dbReference type="PANTHER" id="PTHR11108:SF1">
    <property type="entry name" value="FERROCHELATASE, MITOCHONDRIAL"/>
    <property type="match status" value="1"/>
</dbReference>
<dbReference type="UniPathway" id="UPA00252"/>
<dbReference type="NCBIfam" id="TIGR00109">
    <property type="entry name" value="hemH"/>
    <property type="match status" value="1"/>
</dbReference>
<dbReference type="AlphaFoldDB" id="A0A1X7LKA5"/>
<evidence type="ECO:0000256" key="3">
    <source>
        <dbReference type="ARBA" id="ARBA00023133"/>
    </source>
</evidence>
<evidence type="ECO:0000256" key="4">
    <source>
        <dbReference type="ARBA" id="ARBA00023239"/>
    </source>
</evidence>
<dbReference type="PROSITE" id="PS00534">
    <property type="entry name" value="FERROCHELATASE"/>
    <property type="match status" value="1"/>
</dbReference>
<dbReference type="InterPro" id="IPR033644">
    <property type="entry name" value="Ferrochelatase_C"/>
</dbReference>
<dbReference type="GO" id="GO:0006783">
    <property type="term" value="P:heme biosynthetic process"/>
    <property type="evidence" value="ECO:0007669"/>
    <property type="project" value="UniProtKB-UniRule"/>
</dbReference>
<comment type="subcellular location">
    <subcellularLocation>
        <location evidence="7 8">Cytoplasm</location>
    </subcellularLocation>
</comment>
<comment type="pathway">
    <text evidence="1 7 8">Porphyrin-containing compound metabolism; protoheme biosynthesis.</text>
</comment>
<keyword evidence="4 7" id="KW-0456">Lyase</keyword>
<evidence type="ECO:0000313" key="9">
    <source>
        <dbReference type="EMBL" id="SMG53682.1"/>
    </source>
</evidence>
<dbReference type="HAMAP" id="MF_00323">
    <property type="entry name" value="Ferrochelatase"/>
    <property type="match status" value="1"/>
</dbReference>
<dbReference type="CDD" id="cd00419">
    <property type="entry name" value="Ferrochelatase_C"/>
    <property type="match status" value="1"/>
</dbReference>
<feature type="binding site" evidence="7">
    <location>
        <position position="187"/>
    </location>
    <ligand>
        <name>Fe(2+)</name>
        <dbReference type="ChEBI" id="CHEBI:29033"/>
    </ligand>
</feature>
<comment type="similarity">
    <text evidence="7 8">Belongs to the ferrochelatase family.</text>
</comment>
<dbReference type="Proteomes" id="UP000193834">
    <property type="component" value="Unassembled WGS sequence"/>
</dbReference>
<comment type="catalytic activity">
    <reaction evidence="6">
        <text>Fe-coproporphyrin III + 2 H(+) = coproporphyrin III + Fe(2+)</text>
        <dbReference type="Rhea" id="RHEA:49572"/>
        <dbReference type="ChEBI" id="CHEBI:15378"/>
        <dbReference type="ChEBI" id="CHEBI:29033"/>
        <dbReference type="ChEBI" id="CHEBI:68438"/>
        <dbReference type="ChEBI" id="CHEBI:131725"/>
        <dbReference type="EC" id="4.99.1.9"/>
    </reaction>
    <physiologicalReaction direction="right-to-left" evidence="6">
        <dbReference type="Rhea" id="RHEA:49574"/>
    </physiologicalReaction>
</comment>
<dbReference type="OrthoDB" id="9776380at2"/>
<dbReference type="GO" id="GO:0046872">
    <property type="term" value="F:metal ion binding"/>
    <property type="evidence" value="ECO:0007669"/>
    <property type="project" value="UniProtKB-UniRule"/>
</dbReference>
<feature type="binding site" evidence="7">
    <location>
        <position position="30"/>
    </location>
    <ligand>
        <name>Fe-coproporphyrin III</name>
        <dbReference type="ChEBI" id="CHEBI:68438"/>
    </ligand>
</feature>
<protein>
    <recommendedName>
        <fullName evidence="7">Coproporphyrin III ferrochelatase</fullName>
        <ecNumber evidence="7">4.99.1.9</ecNumber>
    </recommendedName>
</protein>
<dbReference type="InterPro" id="IPR033659">
    <property type="entry name" value="Ferrochelatase_N"/>
</dbReference>
<gene>
    <name evidence="7" type="primary">cpfC</name>
    <name evidence="9" type="ORF">SAMN06295960_3545</name>
</gene>
<feature type="binding site" evidence="7">
    <location>
        <begin position="46"/>
        <end position="47"/>
    </location>
    <ligand>
        <name>Fe-coproporphyrin III</name>
        <dbReference type="ChEBI" id="CHEBI:68438"/>
    </ligand>
</feature>
<accession>A0A1X7LKA5</accession>
<comment type="function">
    <text evidence="7 8">Involved in coproporphyrin-dependent heme b biosynthesis. Catalyzes the insertion of ferrous iron into coproporphyrin III to form Fe-coproporphyrin III.</text>
</comment>
<evidence type="ECO:0000256" key="8">
    <source>
        <dbReference type="RuleBase" id="RU000607"/>
    </source>
</evidence>
<evidence type="ECO:0000256" key="1">
    <source>
        <dbReference type="ARBA" id="ARBA00004744"/>
    </source>
</evidence>
<dbReference type="CDD" id="cd03411">
    <property type="entry name" value="Ferrochelatase_N"/>
    <property type="match status" value="1"/>
</dbReference>
<dbReference type="Pfam" id="PF00762">
    <property type="entry name" value="Ferrochelatase"/>
    <property type="match status" value="1"/>
</dbReference>
<dbReference type="Gene3D" id="3.40.50.1400">
    <property type="match status" value="2"/>
</dbReference>